<dbReference type="Proteomes" id="UP000319746">
    <property type="component" value="Unassembled WGS sequence"/>
</dbReference>
<dbReference type="InterPro" id="IPR005269">
    <property type="entry name" value="LOG"/>
</dbReference>
<dbReference type="NCBIfam" id="TIGR00730">
    <property type="entry name" value="Rossman fold protein, TIGR00730 family"/>
    <property type="match status" value="1"/>
</dbReference>
<dbReference type="InterPro" id="IPR031100">
    <property type="entry name" value="LOG_fam"/>
</dbReference>
<keyword evidence="4" id="KW-1185">Reference proteome</keyword>
<dbReference type="EC" id="3.2.2.n1" evidence="2"/>
<organism evidence="3 4">
    <name type="scientific">Enteractinococcus coprophilus</name>
    <dbReference type="NCBI Taxonomy" id="1027633"/>
    <lineage>
        <taxon>Bacteria</taxon>
        <taxon>Bacillati</taxon>
        <taxon>Actinomycetota</taxon>
        <taxon>Actinomycetes</taxon>
        <taxon>Micrococcales</taxon>
        <taxon>Micrococcaceae</taxon>
    </lineage>
</organism>
<proteinExistence type="inferred from homology"/>
<dbReference type="OrthoDB" id="9801098at2"/>
<keyword evidence="2" id="KW-0378">Hydrolase</keyword>
<accession>A0A543AN01</accession>
<dbReference type="PANTHER" id="PTHR31223">
    <property type="entry name" value="LOG FAMILY PROTEIN YJL055W"/>
    <property type="match status" value="1"/>
</dbReference>
<keyword evidence="2" id="KW-0203">Cytokinin biosynthesis</keyword>
<protein>
    <recommendedName>
        <fullName evidence="2">Cytokinin riboside 5'-monophosphate phosphoribohydrolase</fullName>
        <ecNumber evidence="2">3.2.2.n1</ecNumber>
    </recommendedName>
</protein>
<reference evidence="3 4" key="1">
    <citation type="submission" date="2019-06" db="EMBL/GenBank/DDBJ databases">
        <title>Sequencing the genomes of 1000 actinobacteria strains.</title>
        <authorList>
            <person name="Klenk H.-P."/>
        </authorList>
    </citation>
    <scope>NUCLEOTIDE SEQUENCE [LARGE SCALE GENOMIC DNA]</scope>
    <source>
        <strain evidence="3 4">DSM 24083</strain>
    </source>
</reference>
<dbReference type="PANTHER" id="PTHR31223:SF70">
    <property type="entry name" value="LOG FAMILY PROTEIN YJL055W"/>
    <property type="match status" value="1"/>
</dbReference>
<evidence type="ECO:0000256" key="2">
    <source>
        <dbReference type="RuleBase" id="RU363015"/>
    </source>
</evidence>
<dbReference type="RefSeq" id="WP_141864252.1">
    <property type="nucleotide sequence ID" value="NZ_BAABAN010000017.1"/>
</dbReference>
<evidence type="ECO:0000313" key="3">
    <source>
        <dbReference type="EMBL" id="TQL73953.1"/>
    </source>
</evidence>
<sequence length="205" mass="22223">MSKPRELRRITVFTGSRHGNSDAYVQAVEAFAHALTDHGYGAVFGGGNVGLMGVLADTVLAAGGEVTGIMPEALTTAEIPHPNLTTLEIVPNMHVRKERMADLGDAFVALPGGAGTLEELFEAWTWQQLGIHEKPVALLNVAGFWDPLLAMIDHMAAQGFMRREFTEALIVETEPKALLAALSTWQPPKHPWKDPPTNRTELHSG</sequence>
<dbReference type="GO" id="GO:0009691">
    <property type="term" value="P:cytokinin biosynthetic process"/>
    <property type="evidence" value="ECO:0007669"/>
    <property type="project" value="UniProtKB-UniRule"/>
</dbReference>
<name>A0A543AN01_9MICC</name>
<comment type="caution">
    <text evidence="3">The sequence shown here is derived from an EMBL/GenBank/DDBJ whole genome shotgun (WGS) entry which is preliminary data.</text>
</comment>
<dbReference type="EMBL" id="VFOU01000001">
    <property type="protein sequence ID" value="TQL73953.1"/>
    <property type="molecule type" value="Genomic_DNA"/>
</dbReference>
<dbReference type="Gene3D" id="3.40.50.450">
    <property type="match status" value="1"/>
</dbReference>
<evidence type="ECO:0000256" key="1">
    <source>
        <dbReference type="ARBA" id="ARBA00006763"/>
    </source>
</evidence>
<dbReference type="Pfam" id="PF03641">
    <property type="entry name" value="Lysine_decarbox"/>
    <property type="match status" value="1"/>
</dbReference>
<comment type="catalytic activity">
    <reaction evidence="2">
        <text>9-ribosyl-trans-zeatin 5'-phosphate + H2O = trans-zeatin + D-ribose 5-phosphate</text>
        <dbReference type="Rhea" id="RHEA:48564"/>
        <dbReference type="ChEBI" id="CHEBI:15377"/>
        <dbReference type="ChEBI" id="CHEBI:16522"/>
        <dbReference type="ChEBI" id="CHEBI:78346"/>
        <dbReference type="ChEBI" id="CHEBI:87947"/>
        <dbReference type="EC" id="3.2.2.n1"/>
    </reaction>
</comment>
<comment type="catalytic activity">
    <reaction evidence="2">
        <text>N(6)-(dimethylallyl)adenosine 5'-phosphate + H2O = N(6)-dimethylallyladenine + D-ribose 5-phosphate</text>
        <dbReference type="Rhea" id="RHEA:48560"/>
        <dbReference type="ChEBI" id="CHEBI:15377"/>
        <dbReference type="ChEBI" id="CHEBI:17660"/>
        <dbReference type="ChEBI" id="CHEBI:57526"/>
        <dbReference type="ChEBI" id="CHEBI:78346"/>
        <dbReference type="EC" id="3.2.2.n1"/>
    </reaction>
</comment>
<dbReference type="AlphaFoldDB" id="A0A543AN01"/>
<dbReference type="GO" id="GO:0102682">
    <property type="term" value="F:cytokinin riboside 5'-monophosphate phosphoribohydrolase activity"/>
    <property type="evidence" value="ECO:0007669"/>
    <property type="project" value="RHEA"/>
</dbReference>
<evidence type="ECO:0000313" key="4">
    <source>
        <dbReference type="Proteomes" id="UP000319746"/>
    </source>
</evidence>
<dbReference type="GO" id="GO:0005829">
    <property type="term" value="C:cytosol"/>
    <property type="evidence" value="ECO:0007669"/>
    <property type="project" value="TreeGrafter"/>
</dbReference>
<comment type="similarity">
    <text evidence="1 2">Belongs to the LOG family.</text>
</comment>
<gene>
    <name evidence="3" type="ORF">FB556_0402</name>
</gene>
<dbReference type="SUPFAM" id="SSF102405">
    <property type="entry name" value="MCP/YpsA-like"/>
    <property type="match status" value="1"/>
</dbReference>